<dbReference type="EMBL" id="CP060828">
    <property type="protein sequence ID" value="QNP72700.1"/>
    <property type="molecule type" value="Genomic_DNA"/>
</dbReference>
<dbReference type="Proteomes" id="UP000516052">
    <property type="component" value="Chromosome"/>
</dbReference>
<dbReference type="AlphaFoldDB" id="A0A7H0IIT4"/>
<organism evidence="1 2">
    <name type="scientific">Streptomyces roseirectus</name>
    <dbReference type="NCBI Taxonomy" id="2768066"/>
    <lineage>
        <taxon>Bacteria</taxon>
        <taxon>Bacillati</taxon>
        <taxon>Actinomycetota</taxon>
        <taxon>Actinomycetes</taxon>
        <taxon>Kitasatosporales</taxon>
        <taxon>Streptomycetaceae</taxon>
        <taxon>Streptomyces</taxon>
    </lineage>
</organism>
<protein>
    <submittedName>
        <fullName evidence="1">Uncharacterized protein</fullName>
    </submittedName>
</protein>
<evidence type="ECO:0000313" key="1">
    <source>
        <dbReference type="EMBL" id="QNP72700.1"/>
    </source>
</evidence>
<dbReference type="RefSeq" id="WP_187749651.1">
    <property type="nucleotide sequence ID" value="NZ_CP060828.1"/>
</dbReference>
<reference evidence="1 2" key="1">
    <citation type="submission" date="2020-08" db="EMBL/GenBank/DDBJ databases">
        <title>A novel species.</title>
        <authorList>
            <person name="Gao J."/>
        </authorList>
    </citation>
    <scope>NUCLEOTIDE SEQUENCE [LARGE SCALE GENOMIC DNA]</scope>
    <source>
        <strain evidence="1 2">CRXT-G-22</strain>
    </source>
</reference>
<evidence type="ECO:0000313" key="2">
    <source>
        <dbReference type="Proteomes" id="UP000516052"/>
    </source>
</evidence>
<sequence length="219" mass="21939">MPDDDALLHAITGEPAPDTPELRAAHADIAVLRHQLALIAEELDAGPVAVPPRRRSCRGVLYGLAATGVLGLLGGTLTLLAGTGGAGDAGDADKSAASAVGGTAEEAADALTDPEYLACAATVVEGTVISVHPQGDATEVTLRVTRSYKPVPGPSDVTFAVDAVDAVDTEVVRGEALLVALGPDSASPDALVVGEPGVAAQRPSLVRALEESRETACPG</sequence>
<keyword evidence="2" id="KW-1185">Reference proteome</keyword>
<proteinExistence type="predicted"/>
<dbReference type="KEGG" id="sroi:IAG44_26920"/>
<name>A0A7H0IIT4_9ACTN</name>
<gene>
    <name evidence="1" type="ORF">IAG44_26920</name>
</gene>
<accession>A0A7H0IIT4</accession>